<feature type="domain" description="Sodium/calcium exchanger membrane region" evidence="20">
    <location>
        <begin position="339"/>
        <end position="490"/>
    </location>
</feature>
<accession>A0A224XB83</accession>
<evidence type="ECO:0000256" key="2">
    <source>
        <dbReference type="ARBA" id="ARBA00005364"/>
    </source>
</evidence>
<dbReference type="EMBL" id="GFTR01006811">
    <property type="protein sequence ID" value="JAW09615.1"/>
    <property type="molecule type" value="Transcribed_RNA"/>
</dbReference>
<evidence type="ECO:0000256" key="5">
    <source>
        <dbReference type="ARBA" id="ARBA00022538"/>
    </source>
</evidence>
<keyword evidence="8 19" id="KW-0732">Signal</keyword>
<dbReference type="GO" id="GO:0005886">
    <property type="term" value="C:plasma membrane"/>
    <property type="evidence" value="ECO:0007669"/>
    <property type="project" value="TreeGrafter"/>
</dbReference>
<evidence type="ECO:0000256" key="18">
    <source>
        <dbReference type="SAM" id="Phobius"/>
    </source>
</evidence>
<dbReference type="Gene3D" id="1.20.1420.30">
    <property type="entry name" value="NCX, central ion-binding region"/>
    <property type="match status" value="2"/>
</dbReference>
<organism evidence="21">
    <name type="scientific">Panstrongylus lignarius</name>
    <dbReference type="NCBI Taxonomy" id="156445"/>
    <lineage>
        <taxon>Eukaryota</taxon>
        <taxon>Metazoa</taxon>
        <taxon>Ecdysozoa</taxon>
        <taxon>Arthropoda</taxon>
        <taxon>Hexapoda</taxon>
        <taxon>Insecta</taxon>
        <taxon>Pterygota</taxon>
        <taxon>Neoptera</taxon>
        <taxon>Paraneoptera</taxon>
        <taxon>Hemiptera</taxon>
        <taxon>Heteroptera</taxon>
        <taxon>Panheteroptera</taxon>
        <taxon>Cimicomorpha</taxon>
        <taxon>Reduviidae</taxon>
        <taxon>Triatominae</taxon>
        <taxon>Panstrongylus</taxon>
    </lineage>
</organism>
<feature type="domain" description="Sodium/calcium exchanger membrane region" evidence="20">
    <location>
        <begin position="71"/>
        <end position="213"/>
    </location>
</feature>
<feature type="transmembrane region" description="Helical" evidence="18">
    <location>
        <begin position="195"/>
        <end position="214"/>
    </location>
</feature>
<keyword evidence="12 18" id="KW-1133">Transmembrane helix</keyword>
<reference evidence="21" key="1">
    <citation type="journal article" date="2018" name="PLoS Negl. Trop. Dis.">
        <title>An insight into the salivary gland and fat body transcriptome of Panstrongylus lignarius (Hemiptera: Heteroptera), the main vector of Chagas disease in Peru.</title>
        <authorList>
            <person name="Nevoa J.C."/>
            <person name="Mendes M.T."/>
            <person name="da Silva M.V."/>
            <person name="Soares S.C."/>
            <person name="Oliveira C.J.F."/>
            <person name="Ribeiro J.M.C."/>
        </authorList>
    </citation>
    <scope>NUCLEOTIDE SEQUENCE</scope>
</reference>
<proteinExistence type="inferred from homology"/>
<keyword evidence="3" id="KW-0813">Transport</keyword>
<evidence type="ECO:0000256" key="17">
    <source>
        <dbReference type="SAM" id="MobiDB-lite"/>
    </source>
</evidence>
<evidence type="ECO:0000256" key="3">
    <source>
        <dbReference type="ARBA" id="ARBA00022448"/>
    </source>
</evidence>
<feature type="transmembrane region" description="Helical" evidence="18">
    <location>
        <begin position="373"/>
        <end position="395"/>
    </location>
</feature>
<dbReference type="InterPro" id="IPR044880">
    <property type="entry name" value="NCX_ion-bd_dom_sf"/>
</dbReference>
<keyword evidence="14" id="KW-0406">Ion transport</keyword>
<evidence type="ECO:0000256" key="7">
    <source>
        <dbReference type="ARBA" id="ARBA00022692"/>
    </source>
</evidence>
<feature type="compositionally biased region" description="Low complexity" evidence="17">
    <location>
        <begin position="280"/>
        <end position="295"/>
    </location>
</feature>
<dbReference type="PANTHER" id="PTHR10846:SF2">
    <property type="entry name" value="RE48874P"/>
    <property type="match status" value="1"/>
</dbReference>
<dbReference type="FunFam" id="1.20.1420.30:FF:000009">
    <property type="entry name" value="sodium/potassium/calcium exchanger 5 isoform X2"/>
    <property type="match status" value="1"/>
</dbReference>
<evidence type="ECO:0000259" key="20">
    <source>
        <dbReference type="Pfam" id="PF01699"/>
    </source>
</evidence>
<evidence type="ECO:0000256" key="9">
    <source>
        <dbReference type="ARBA" id="ARBA00022837"/>
    </source>
</evidence>
<evidence type="ECO:0000256" key="16">
    <source>
        <dbReference type="ARBA" id="ARBA00023201"/>
    </source>
</evidence>
<dbReference type="GO" id="GO:0008273">
    <property type="term" value="F:calcium, potassium:sodium antiporter activity"/>
    <property type="evidence" value="ECO:0007669"/>
    <property type="project" value="TreeGrafter"/>
</dbReference>
<feature type="region of interest" description="Disordered" evidence="17">
    <location>
        <begin position="266"/>
        <end position="299"/>
    </location>
</feature>
<keyword evidence="6" id="KW-0109">Calcium transport</keyword>
<evidence type="ECO:0000256" key="15">
    <source>
        <dbReference type="ARBA" id="ARBA00023136"/>
    </source>
</evidence>
<keyword evidence="9" id="KW-0106">Calcium</keyword>
<dbReference type="GO" id="GO:0006874">
    <property type="term" value="P:intracellular calcium ion homeostasis"/>
    <property type="evidence" value="ECO:0007669"/>
    <property type="project" value="TreeGrafter"/>
</dbReference>
<comment type="subcellular location">
    <subcellularLocation>
        <location evidence="1">Membrane</location>
        <topology evidence="1">Multi-pass membrane protein</topology>
    </subcellularLocation>
</comment>
<sequence>MARLGLVLALLSSYLLTYHVNGHIKQHRSIAKLEVGNSSTNCSIIKEETSDFPEDLFSKQQRQNGAILLHIFCGLYCFIIIAFVCNDYFLPSVDCICQDLKLSKDVAGATFMAFATSAPELFVNVIGTFLTESDLGVGTVVGSAVFNTLGVAACGGLAALAVIPLEVWPLARDCGIYMFVVSVLTFILWDEKVEWFEALALLFLYVIYCFVLFCQQRLQSAAISMLRNKNSFHSHSSTVALACNKDMSTGTYRPFHHHGEVIGWEKRPSSVKPEDVKSVGDTATTSGDTGSESTEFSVNPCTPPPGRWWTKVWWAFSWPVALALHLTVPDCRTKRSRYPFTFIMCVFWIGASSYMVSWMMTIVGDTLGISDSVMGLTLVAIGGSMPEASTSIINARLGIGSMTISNALGGNTLDILLSLGLPWFIKTLLPPSLDGGPVIIESASVVYNNVAQLACVAVLFITAAVNKFKMDRKLGFVCLAMYLLFICFIVAVEVDVFQWKPYKTCL</sequence>
<evidence type="ECO:0000313" key="21">
    <source>
        <dbReference type="EMBL" id="JAW09615.1"/>
    </source>
</evidence>
<evidence type="ECO:0000256" key="8">
    <source>
        <dbReference type="ARBA" id="ARBA00022729"/>
    </source>
</evidence>
<feature type="transmembrane region" description="Helical" evidence="18">
    <location>
        <begin position="136"/>
        <end position="163"/>
    </location>
</feature>
<feature type="chain" id="PRO_5012578550" evidence="19">
    <location>
        <begin position="23"/>
        <end position="506"/>
    </location>
</feature>
<dbReference type="PANTHER" id="PTHR10846">
    <property type="entry name" value="SODIUM/POTASSIUM/CALCIUM EXCHANGER"/>
    <property type="match status" value="1"/>
</dbReference>
<evidence type="ECO:0000256" key="11">
    <source>
        <dbReference type="ARBA" id="ARBA00022958"/>
    </source>
</evidence>
<dbReference type="AlphaFoldDB" id="A0A224XB83"/>
<name>A0A224XB83_9HEMI</name>
<dbReference type="GO" id="GO:0005262">
    <property type="term" value="F:calcium channel activity"/>
    <property type="evidence" value="ECO:0007669"/>
    <property type="project" value="TreeGrafter"/>
</dbReference>
<keyword evidence="10" id="KW-0769">Symport</keyword>
<evidence type="ECO:0000256" key="1">
    <source>
        <dbReference type="ARBA" id="ARBA00004141"/>
    </source>
</evidence>
<feature type="transmembrane region" description="Helical" evidence="18">
    <location>
        <begin position="66"/>
        <end position="85"/>
    </location>
</feature>
<feature type="compositionally biased region" description="Basic and acidic residues" evidence="17">
    <location>
        <begin position="266"/>
        <end position="278"/>
    </location>
</feature>
<evidence type="ECO:0000256" key="6">
    <source>
        <dbReference type="ARBA" id="ARBA00022568"/>
    </source>
</evidence>
<feature type="transmembrane region" description="Helical" evidence="18">
    <location>
        <begin position="474"/>
        <end position="492"/>
    </location>
</feature>
<keyword evidence="11" id="KW-0630">Potassium</keyword>
<keyword evidence="5" id="KW-0633">Potassium transport</keyword>
<feature type="transmembrane region" description="Helical" evidence="18">
    <location>
        <begin position="407"/>
        <end position="425"/>
    </location>
</feature>
<comment type="similarity">
    <text evidence="2">Belongs to the Ca(2+):cation antiporter (CaCA) (TC 2.A.19) family. SLC24A subfamily.</text>
</comment>
<evidence type="ECO:0000256" key="13">
    <source>
        <dbReference type="ARBA" id="ARBA00023053"/>
    </source>
</evidence>
<dbReference type="Pfam" id="PF01699">
    <property type="entry name" value="Na_Ca_ex"/>
    <property type="match status" value="2"/>
</dbReference>
<dbReference type="NCBIfam" id="TIGR00367">
    <property type="entry name" value="calcium/sodium antiporter"/>
    <property type="match status" value="1"/>
</dbReference>
<dbReference type="InterPro" id="IPR004481">
    <property type="entry name" value="K/Na/Ca-exchanger"/>
</dbReference>
<keyword evidence="13" id="KW-0915">Sodium</keyword>
<evidence type="ECO:0000256" key="10">
    <source>
        <dbReference type="ARBA" id="ARBA00022847"/>
    </source>
</evidence>
<feature type="transmembrane region" description="Helical" evidence="18">
    <location>
        <begin position="106"/>
        <end position="130"/>
    </location>
</feature>
<protein>
    <submittedName>
        <fullName evidence="21">Putative k+-dependent ca2+/na+ exchanger nckx1</fullName>
    </submittedName>
</protein>
<evidence type="ECO:0000256" key="12">
    <source>
        <dbReference type="ARBA" id="ARBA00022989"/>
    </source>
</evidence>
<keyword evidence="15 18" id="KW-0472">Membrane</keyword>
<evidence type="ECO:0000256" key="19">
    <source>
        <dbReference type="SAM" id="SignalP"/>
    </source>
</evidence>
<dbReference type="InterPro" id="IPR004837">
    <property type="entry name" value="NaCa_Exmemb"/>
</dbReference>
<evidence type="ECO:0000256" key="14">
    <source>
        <dbReference type="ARBA" id="ARBA00023065"/>
    </source>
</evidence>
<keyword evidence="4" id="KW-0050">Antiport</keyword>
<dbReference type="GO" id="GO:0015293">
    <property type="term" value="F:symporter activity"/>
    <property type="evidence" value="ECO:0007669"/>
    <property type="project" value="UniProtKB-KW"/>
</dbReference>
<keyword evidence="7 18" id="KW-0812">Transmembrane</keyword>
<keyword evidence="16" id="KW-0739">Sodium transport</keyword>
<feature type="transmembrane region" description="Helical" evidence="18">
    <location>
        <begin position="340"/>
        <end position="361"/>
    </location>
</feature>
<evidence type="ECO:0000256" key="4">
    <source>
        <dbReference type="ARBA" id="ARBA00022449"/>
    </source>
</evidence>
<feature type="transmembrane region" description="Helical" evidence="18">
    <location>
        <begin position="445"/>
        <end position="465"/>
    </location>
</feature>
<feature type="signal peptide" evidence="19">
    <location>
        <begin position="1"/>
        <end position="22"/>
    </location>
</feature>